<organism evidence="2 3">
    <name type="scientific">Daphnia magna</name>
    <dbReference type="NCBI Taxonomy" id="35525"/>
    <lineage>
        <taxon>Eukaryota</taxon>
        <taxon>Metazoa</taxon>
        <taxon>Ecdysozoa</taxon>
        <taxon>Arthropoda</taxon>
        <taxon>Crustacea</taxon>
        <taxon>Branchiopoda</taxon>
        <taxon>Diplostraca</taxon>
        <taxon>Cladocera</taxon>
        <taxon>Anomopoda</taxon>
        <taxon>Daphniidae</taxon>
        <taxon>Daphnia</taxon>
    </lineage>
</organism>
<reference evidence="2 3" key="1">
    <citation type="submission" date="2016-03" db="EMBL/GenBank/DDBJ databases">
        <title>EvidentialGene: Evidence-directed Construction of Genes on Genomes.</title>
        <authorList>
            <person name="Gilbert D.G."/>
            <person name="Choi J.-H."/>
            <person name="Mockaitis K."/>
            <person name="Colbourne J."/>
            <person name="Pfrender M."/>
        </authorList>
    </citation>
    <scope>NUCLEOTIDE SEQUENCE [LARGE SCALE GENOMIC DNA]</scope>
    <source>
        <strain evidence="2 3">Xinb3</strain>
        <tissue evidence="2">Complete organism</tissue>
    </source>
</reference>
<proteinExistence type="predicted"/>
<gene>
    <name evidence="2" type="ORF">APZ42_025656</name>
</gene>
<feature type="region of interest" description="Disordered" evidence="1">
    <location>
        <begin position="35"/>
        <end position="62"/>
    </location>
</feature>
<keyword evidence="3" id="KW-1185">Reference proteome</keyword>
<accession>A0A164SVH3</accession>
<evidence type="ECO:0000313" key="3">
    <source>
        <dbReference type="Proteomes" id="UP000076858"/>
    </source>
</evidence>
<evidence type="ECO:0000313" key="2">
    <source>
        <dbReference type="EMBL" id="KZS09985.1"/>
    </source>
</evidence>
<comment type="caution">
    <text evidence="2">The sequence shown here is derived from an EMBL/GenBank/DDBJ whole genome shotgun (WGS) entry which is preliminary data.</text>
</comment>
<dbReference type="AlphaFoldDB" id="A0A164SVH3"/>
<name>A0A164SVH3_9CRUS</name>
<protein>
    <submittedName>
        <fullName evidence="2">Uncharacterized protein</fullName>
    </submittedName>
</protein>
<sequence length="105" mass="12108">MLNPQFKTSWIHDIDKKENIDLLISVYLSFKESNPANRLASAENDDRSDTDSDFNSPQPKKRKDFFRSLKKKKVCTEANEVDLFLADESTETSSLENYPTLKNCT</sequence>
<evidence type="ECO:0000256" key="1">
    <source>
        <dbReference type="SAM" id="MobiDB-lite"/>
    </source>
</evidence>
<dbReference type="Proteomes" id="UP000076858">
    <property type="component" value="Unassembled WGS sequence"/>
</dbReference>
<dbReference type="EMBL" id="LRGB01001924">
    <property type="protein sequence ID" value="KZS09985.1"/>
    <property type="molecule type" value="Genomic_DNA"/>
</dbReference>